<dbReference type="Proteomes" id="UP001241472">
    <property type="component" value="Unassembled WGS sequence"/>
</dbReference>
<evidence type="ECO:0000313" key="1">
    <source>
        <dbReference type="EMBL" id="MDP9836788.1"/>
    </source>
</evidence>
<dbReference type="RefSeq" id="WP_306832855.1">
    <property type="nucleotide sequence ID" value="NZ_JAUSRF010000004.1"/>
</dbReference>
<protein>
    <submittedName>
        <fullName evidence="1">Uncharacterized protein</fullName>
    </submittedName>
</protein>
<gene>
    <name evidence="1" type="ORF">J2T09_001533</name>
</gene>
<name>A0ABT9PQP4_9HYPH</name>
<sequence>MASALILMAVPDSALSQKQDGAEFTVRFGVLFENEEPLAGSVTCRADETCLLFQHGMLRVEILAGEKPHRRTVFKELTVSCSGGCSFAGGRSKRSFSSERQFEFFKGSDSLQIPLVMKQRQKLGEILLTFP</sequence>
<proteinExistence type="predicted"/>
<keyword evidence="2" id="KW-1185">Reference proteome</keyword>
<comment type="caution">
    <text evidence="1">The sequence shown here is derived from an EMBL/GenBank/DDBJ whole genome shotgun (WGS) entry which is preliminary data.</text>
</comment>
<evidence type="ECO:0000313" key="2">
    <source>
        <dbReference type="Proteomes" id="UP001241472"/>
    </source>
</evidence>
<dbReference type="EMBL" id="JAUSRF010000004">
    <property type="protein sequence ID" value="MDP9836788.1"/>
    <property type="molecule type" value="Genomic_DNA"/>
</dbReference>
<organism evidence="1 2">
    <name type="scientific">Neorhizobium huautlense</name>
    <dbReference type="NCBI Taxonomy" id="67774"/>
    <lineage>
        <taxon>Bacteria</taxon>
        <taxon>Pseudomonadati</taxon>
        <taxon>Pseudomonadota</taxon>
        <taxon>Alphaproteobacteria</taxon>
        <taxon>Hyphomicrobiales</taxon>
        <taxon>Rhizobiaceae</taxon>
        <taxon>Rhizobium/Agrobacterium group</taxon>
        <taxon>Neorhizobium</taxon>
    </lineage>
</organism>
<accession>A0ABT9PQP4</accession>
<reference evidence="1 2" key="1">
    <citation type="submission" date="2023-07" db="EMBL/GenBank/DDBJ databases">
        <title>Sorghum-associated microbial communities from plants grown in Nebraska, USA.</title>
        <authorList>
            <person name="Schachtman D."/>
        </authorList>
    </citation>
    <scope>NUCLEOTIDE SEQUENCE [LARGE SCALE GENOMIC DNA]</scope>
    <source>
        <strain evidence="1 2">DS1307</strain>
    </source>
</reference>